<dbReference type="PANTHER" id="PTHR48098:SF3">
    <property type="entry name" value="IRON(III) ENTEROBACTIN ESTERASE"/>
    <property type="match status" value="1"/>
</dbReference>
<protein>
    <recommendedName>
        <fullName evidence="3">Esterase</fullName>
    </recommendedName>
</protein>
<dbReference type="PANTHER" id="PTHR48098">
    <property type="entry name" value="ENTEROCHELIN ESTERASE-RELATED"/>
    <property type="match status" value="1"/>
</dbReference>
<gene>
    <name evidence="2" type="ORF">AVDCRST_MAG63-4683</name>
</gene>
<dbReference type="EMBL" id="CADCTO010000652">
    <property type="protein sequence ID" value="CAA9294708.1"/>
    <property type="molecule type" value="Genomic_DNA"/>
</dbReference>
<sequence>MRKAADRAAVLLLLAWVGVPAISGQPPAPSARTGDSRATARSYKLTPESLPQAAAPKGKLEGPFLFRSKILENTVRKYWVYVPAQYNPRKPACVLVFQDGQRAINPRGALRVPVVLDNLIHWQEIPVTIGIFITPGQRGETYPESIGHGNPNNRSIEYDSLGDAYARFVVEEMLPEVGKRYNLTADPEGRAIGGASSGAIAAFTVAWERPNAFRKVVSLIGSFTNLRGGHVYPDLVKQSERKPVRVYLQDGLYDNRNAERPERDWYLQNRAMAAALQEKGYDVAYTLGEGGHSDDHGGALLPHILRWLWRDYPR</sequence>
<proteinExistence type="predicted"/>
<dbReference type="Gene3D" id="3.40.50.1820">
    <property type="entry name" value="alpha/beta hydrolase"/>
    <property type="match status" value="1"/>
</dbReference>
<dbReference type="SUPFAM" id="SSF53474">
    <property type="entry name" value="alpha/beta-Hydrolases"/>
    <property type="match status" value="1"/>
</dbReference>
<dbReference type="InterPro" id="IPR050583">
    <property type="entry name" value="Mycobacterial_A85_antigen"/>
</dbReference>
<feature type="signal peptide" evidence="1">
    <location>
        <begin position="1"/>
        <end position="23"/>
    </location>
</feature>
<evidence type="ECO:0008006" key="3">
    <source>
        <dbReference type="Google" id="ProtNLM"/>
    </source>
</evidence>
<accession>A0A6J4K3F8</accession>
<dbReference type="InterPro" id="IPR000801">
    <property type="entry name" value="Esterase-like"/>
</dbReference>
<reference evidence="2" key="1">
    <citation type="submission" date="2020-02" db="EMBL/GenBank/DDBJ databases">
        <authorList>
            <person name="Meier V. D."/>
        </authorList>
    </citation>
    <scope>NUCLEOTIDE SEQUENCE</scope>
    <source>
        <strain evidence="2">AVDCRST_MAG63</strain>
    </source>
</reference>
<dbReference type="InterPro" id="IPR029058">
    <property type="entry name" value="AB_hydrolase_fold"/>
</dbReference>
<name>A0A6J4K3F8_9BACT</name>
<evidence type="ECO:0000313" key="2">
    <source>
        <dbReference type="EMBL" id="CAA9294708.1"/>
    </source>
</evidence>
<keyword evidence="1" id="KW-0732">Signal</keyword>
<dbReference type="AlphaFoldDB" id="A0A6J4K3F8"/>
<dbReference type="Pfam" id="PF00756">
    <property type="entry name" value="Esterase"/>
    <property type="match status" value="1"/>
</dbReference>
<feature type="chain" id="PRO_5026678280" description="Esterase" evidence="1">
    <location>
        <begin position="24"/>
        <end position="314"/>
    </location>
</feature>
<evidence type="ECO:0000256" key="1">
    <source>
        <dbReference type="SAM" id="SignalP"/>
    </source>
</evidence>
<organism evidence="2">
    <name type="scientific">uncultured Armatimonadetes bacterium</name>
    <dbReference type="NCBI Taxonomy" id="157466"/>
    <lineage>
        <taxon>Bacteria</taxon>
        <taxon>Bacillati</taxon>
        <taxon>Armatimonadota</taxon>
        <taxon>environmental samples</taxon>
    </lineage>
</organism>